<dbReference type="SFLD" id="SFLDS00003">
    <property type="entry name" value="Haloacid_Dehalogenase"/>
    <property type="match status" value="1"/>
</dbReference>
<comment type="caution">
    <text evidence="1">The sequence shown here is derived from an EMBL/GenBank/DDBJ whole genome shotgun (WGS) entry which is preliminary data.</text>
</comment>
<organism evidence="1">
    <name type="scientific">Mariniphaga anaerophila</name>
    <dbReference type="NCBI Taxonomy" id="1484053"/>
    <lineage>
        <taxon>Bacteria</taxon>
        <taxon>Pseudomonadati</taxon>
        <taxon>Bacteroidota</taxon>
        <taxon>Bacteroidia</taxon>
        <taxon>Marinilabiliales</taxon>
        <taxon>Prolixibacteraceae</taxon>
        <taxon>Mariniphaga</taxon>
    </lineage>
</organism>
<gene>
    <name evidence="1" type="ORF">ENN90_02035</name>
</gene>
<accession>A0A831LPP1</accession>
<dbReference type="SUPFAM" id="SSF56784">
    <property type="entry name" value="HAD-like"/>
    <property type="match status" value="1"/>
</dbReference>
<dbReference type="InterPro" id="IPR052550">
    <property type="entry name" value="Pyrimidine_5'-ntase_YjjG"/>
</dbReference>
<proteinExistence type="predicted"/>
<dbReference type="InterPro" id="IPR023214">
    <property type="entry name" value="HAD_sf"/>
</dbReference>
<dbReference type="EMBL" id="DSDK01000116">
    <property type="protein sequence ID" value="HDR50387.1"/>
    <property type="molecule type" value="Genomic_DNA"/>
</dbReference>
<dbReference type="Pfam" id="PF00702">
    <property type="entry name" value="Hydrolase"/>
    <property type="match status" value="1"/>
</dbReference>
<dbReference type="PANTHER" id="PTHR47478">
    <property type="match status" value="1"/>
</dbReference>
<dbReference type="NCBIfam" id="TIGR02254">
    <property type="entry name" value="YjjG_YfnB"/>
    <property type="match status" value="1"/>
</dbReference>
<sequence>MKKKYTHIFFDLDNTLWDFEQNSQIAMQKTLSHFKLNEKGIGFESFYDSYSIHNKKLWCEYRDGKVVKKELKELRFEQTFKELGITGIDPLEMNLFYLTEMPFQKKLVEGAVELLDYLTSKGYQLFIITNGFREVQYKKLEASGLKPFFTKVFISEDVKAPKPSPEIFEYAIKSANARKKSSLMIGDDPDVDILGALNFGIDAVLVDSGKHHTGRFTAQMNFFKDKFYVVNSLLELVSLLTPG</sequence>
<dbReference type="InterPro" id="IPR036412">
    <property type="entry name" value="HAD-like_sf"/>
</dbReference>
<dbReference type="SFLD" id="SFLDG01135">
    <property type="entry name" value="C1.5.6:_HAD__Beta-PGM__Phospha"/>
    <property type="match status" value="1"/>
</dbReference>
<name>A0A831LPP1_9BACT</name>
<dbReference type="InterPro" id="IPR006439">
    <property type="entry name" value="HAD-SF_hydro_IA"/>
</dbReference>
<dbReference type="GO" id="GO:0008253">
    <property type="term" value="F:5'-nucleotidase activity"/>
    <property type="evidence" value="ECO:0007669"/>
    <property type="project" value="InterPro"/>
</dbReference>
<evidence type="ECO:0000313" key="1">
    <source>
        <dbReference type="EMBL" id="HDR50387.1"/>
    </source>
</evidence>
<dbReference type="PANTHER" id="PTHR47478:SF1">
    <property type="entry name" value="PYRIMIDINE 5'-NUCLEOTIDASE YJJG"/>
    <property type="match status" value="1"/>
</dbReference>
<dbReference type="Gene3D" id="3.40.50.1000">
    <property type="entry name" value="HAD superfamily/HAD-like"/>
    <property type="match status" value="1"/>
</dbReference>
<dbReference type="AlphaFoldDB" id="A0A831LPP1"/>
<dbReference type="InterPro" id="IPR011951">
    <property type="entry name" value="HAD-SF_hydro_IA_YjjG/PynA"/>
</dbReference>
<reference evidence="1" key="1">
    <citation type="journal article" date="2020" name="mSystems">
        <title>Genome- and Community-Level Interaction Insights into Carbon Utilization and Element Cycling Functions of Hydrothermarchaeota in Hydrothermal Sediment.</title>
        <authorList>
            <person name="Zhou Z."/>
            <person name="Liu Y."/>
            <person name="Xu W."/>
            <person name="Pan J."/>
            <person name="Luo Z.H."/>
            <person name="Li M."/>
        </authorList>
    </citation>
    <scope>NUCLEOTIDE SEQUENCE [LARGE SCALE GENOMIC DNA]</scope>
    <source>
        <strain evidence="1">SpSt-1217</strain>
    </source>
</reference>
<dbReference type="Gene3D" id="1.10.150.240">
    <property type="entry name" value="Putative phosphatase, domain 2"/>
    <property type="match status" value="1"/>
</dbReference>
<protein>
    <submittedName>
        <fullName evidence="1">Noncanonical pyrimidine nucleotidase, YjjG family</fullName>
    </submittedName>
</protein>
<dbReference type="NCBIfam" id="TIGR01549">
    <property type="entry name" value="HAD-SF-IA-v1"/>
    <property type="match status" value="1"/>
</dbReference>
<dbReference type="SFLD" id="SFLDG01129">
    <property type="entry name" value="C1.5:_HAD__Beta-PGM__Phosphata"/>
    <property type="match status" value="1"/>
</dbReference>
<dbReference type="InterPro" id="IPR023198">
    <property type="entry name" value="PGP-like_dom2"/>
</dbReference>
<dbReference type="Proteomes" id="UP000886047">
    <property type="component" value="Unassembled WGS sequence"/>
</dbReference>
<dbReference type="PRINTS" id="PR00413">
    <property type="entry name" value="HADHALOGNASE"/>
</dbReference>